<dbReference type="Pfam" id="PF20009">
    <property type="entry name" value="GEVED"/>
    <property type="match status" value="2"/>
</dbReference>
<keyword evidence="1" id="KW-0732">Signal</keyword>
<feature type="domain" description="Secretion system C-terminal sorting" evidence="2">
    <location>
        <begin position="1093"/>
        <end position="1168"/>
    </location>
</feature>
<organism evidence="4 5">
    <name type="scientific">Flavivirga aquimarina</name>
    <dbReference type="NCBI Taxonomy" id="2027862"/>
    <lineage>
        <taxon>Bacteria</taxon>
        <taxon>Pseudomonadati</taxon>
        <taxon>Bacteroidota</taxon>
        <taxon>Flavobacteriia</taxon>
        <taxon>Flavobacteriales</taxon>
        <taxon>Flavobacteriaceae</taxon>
        <taxon>Flavivirga</taxon>
    </lineage>
</organism>
<evidence type="ECO:0000259" key="2">
    <source>
        <dbReference type="Pfam" id="PF18962"/>
    </source>
</evidence>
<keyword evidence="5" id="KW-1185">Reference proteome</keyword>
<dbReference type="InterPro" id="IPR024079">
    <property type="entry name" value="MetalloPept_cat_dom_sf"/>
</dbReference>
<evidence type="ECO:0000313" key="5">
    <source>
        <dbReference type="Proteomes" id="UP001176883"/>
    </source>
</evidence>
<evidence type="ECO:0000313" key="4">
    <source>
        <dbReference type="EMBL" id="MDO5969236.1"/>
    </source>
</evidence>
<accession>A0ABT8W819</accession>
<evidence type="ECO:0000256" key="1">
    <source>
        <dbReference type="ARBA" id="ARBA00022729"/>
    </source>
</evidence>
<comment type="caution">
    <text evidence="4">The sequence shown here is derived from an EMBL/GenBank/DDBJ whole genome shotgun (WGS) entry which is preliminary data.</text>
</comment>
<dbReference type="EMBL" id="JAUOEK010000068">
    <property type="protein sequence ID" value="MDO5969236.1"/>
    <property type="molecule type" value="Genomic_DNA"/>
</dbReference>
<dbReference type="SUPFAM" id="SSF55486">
    <property type="entry name" value="Metalloproteases ('zincins'), catalytic domain"/>
    <property type="match status" value="1"/>
</dbReference>
<feature type="domain" description="GEVED" evidence="3">
    <location>
        <begin position="851"/>
        <end position="930"/>
    </location>
</feature>
<dbReference type="Pfam" id="PF13583">
    <property type="entry name" value="Reprolysin_4"/>
    <property type="match status" value="1"/>
</dbReference>
<proteinExistence type="predicted"/>
<dbReference type="InterPro" id="IPR026444">
    <property type="entry name" value="Secre_tail"/>
</dbReference>
<reference evidence="4" key="1">
    <citation type="submission" date="2023-07" db="EMBL/GenBank/DDBJ databases">
        <title>Two novel species in the genus Flavivirga.</title>
        <authorList>
            <person name="Kwon K."/>
        </authorList>
    </citation>
    <scope>NUCLEOTIDE SEQUENCE</scope>
    <source>
        <strain evidence="4">KCTC 52353</strain>
    </source>
</reference>
<dbReference type="Pfam" id="PF18962">
    <property type="entry name" value="Por_Secre_tail"/>
    <property type="match status" value="1"/>
</dbReference>
<protein>
    <submittedName>
        <fullName evidence="4">GEVED domain-containing protein</fullName>
    </submittedName>
</protein>
<feature type="domain" description="GEVED" evidence="3">
    <location>
        <begin position="993"/>
        <end position="1076"/>
    </location>
</feature>
<sequence length="1169" mass="126878">MKTKLHYVLSIAMILYTFSSIAQNSSWKKVEIIKSYEKLSKLHLDKNKVQVFELDLSLFKSTTTSATLRGQNKKGNTIISIPGHHGELESFNIYEAPVFSPELAAKYPNIKSYVGVSRDNSGARLRMSVSLQGVQTMISYIDKPTVFMQPLSKNSNQYVLYNRENENSLTNKFECKTIDELNKTLNKNGQNSLSKINEGGANDQTLQKFRIAISTTSEYTDYHDDENAGNGDAIADALAAINASLSRVNEVFEIDMAVTFELIDATQLIYNDADTDPYSDANVGTHKDNFDNTDGWSLQLQNTLTNEIGNSAYDIGHLFGATGGGGNAGCIGCVCQNPTGGSPHGKGSAYTSPSNAIPEGDSFDINYVIHEIGHQMGANHTWAFETEGTGVNSEPGSGTTIMAYAGVADPEQNNVEQNSDDYFHYHSIKQILDNLDTKSCQTTEAISNNPPSADAGNDYNIPRGTAYILKGSATDLDGGDNLTYCWEQIDSGLSNYFNFGPDLTSGPMNRSLPPTNSPDRYIPKFNSVLAGNTTRTNPTLGSDWETVSSVARTLNWALTVRDRSTASSTGGQTSYDTMQITVEDVTPFTITNNPVSWAQGTNQTIEWVVGQTANGTINCQNVNILLSTDGGLTFPTTIASNTPNDGSFTYTVPAMPDTANARLLVEAADNIFYDVSDFDFSISSDPDFFIVEETLDPVDCNATTAVFHFEYVVANGFSENTVFSASGNPGSSTVDFSPANLSASGSVTMTISDLDGVSQGNYTLTVTGTSTSITKNKSLEFPFFDGLCVSVAESAVYKTSTTLVQFNTINQSSAKPFGYSDYTSITTNINRNNSYDLTVNVNTDGNWTTRTKVWIDWNQNCSFDDFGEEYDLGDATNVTNGATTLSPLSITVPIDAAVGNTTMRVSTKFDTSPTSCENGFDGEVEDYTLNILSTDVEYDTSITLVQFNTISQSSTKPSDYSDYSSVATEISRDDTYDLTANVTTDGNFTTATKVWIDWNQNSNFNDTGEAYDLGEVTNATNEATSNSPLSISVPIDAILGNTIMRVATRYIGSMGEQEPIPSANGFDGEVEDYTLTILPTAAIEESGFDNLIVHPNPNNGKFNINLNGSLSRDIIVEIFTVRGELIYKSVFEATGDLDESIDLNNIQSGIYILSAYDGLRKATKKIVVN</sequence>
<dbReference type="NCBIfam" id="TIGR04183">
    <property type="entry name" value="Por_Secre_tail"/>
    <property type="match status" value="1"/>
</dbReference>
<gene>
    <name evidence="4" type="ORF">Q4Q35_05390</name>
</gene>
<dbReference type="Gene3D" id="3.40.390.10">
    <property type="entry name" value="Collagenase (Catalytic Domain)"/>
    <property type="match status" value="1"/>
</dbReference>
<evidence type="ECO:0000259" key="3">
    <source>
        <dbReference type="Pfam" id="PF20009"/>
    </source>
</evidence>
<name>A0ABT8W819_9FLAO</name>
<dbReference type="RefSeq" id="WP_303276924.1">
    <property type="nucleotide sequence ID" value="NZ_JAUOEK010000068.1"/>
</dbReference>
<dbReference type="InterPro" id="IPR045474">
    <property type="entry name" value="GEVED"/>
</dbReference>
<dbReference type="Proteomes" id="UP001176883">
    <property type="component" value="Unassembled WGS sequence"/>
</dbReference>